<evidence type="ECO:0000256" key="3">
    <source>
        <dbReference type="ARBA" id="ARBA00011165"/>
    </source>
</evidence>
<evidence type="ECO:0000256" key="4">
    <source>
        <dbReference type="ARBA" id="ARBA00012670"/>
    </source>
</evidence>
<dbReference type="InterPro" id="IPR013780">
    <property type="entry name" value="Glyco_hydro_b"/>
</dbReference>
<evidence type="ECO:0000259" key="9">
    <source>
        <dbReference type="SMART" id="SM00813"/>
    </source>
</evidence>
<evidence type="ECO:0000256" key="7">
    <source>
        <dbReference type="ARBA" id="ARBA00023295"/>
    </source>
</evidence>
<dbReference type="RefSeq" id="WP_201103173.1">
    <property type="nucleotide sequence ID" value="NZ_CP067977.1"/>
</dbReference>
<feature type="signal peptide" evidence="8">
    <location>
        <begin position="1"/>
        <end position="26"/>
    </location>
</feature>
<comment type="similarity">
    <text evidence="2">Belongs to the glycosyl hydrolase 51 family.</text>
</comment>
<evidence type="ECO:0000256" key="5">
    <source>
        <dbReference type="ARBA" id="ARBA00022801"/>
    </source>
</evidence>
<dbReference type="SUPFAM" id="SSF51445">
    <property type="entry name" value="(Trans)glycosidases"/>
    <property type="match status" value="1"/>
</dbReference>
<keyword evidence="8" id="KW-0732">Signal</keyword>
<dbReference type="InterPro" id="IPR017853">
    <property type="entry name" value="GH"/>
</dbReference>
<dbReference type="Pfam" id="PF06964">
    <property type="entry name" value="Alpha-L-AF_C"/>
    <property type="match status" value="1"/>
</dbReference>
<dbReference type="SUPFAM" id="SSF51011">
    <property type="entry name" value="Glycosyl hydrolase domain"/>
    <property type="match status" value="1"/>
</dbReference>
<proteinExistence type="inferred from homology"/>
<reference evidence="10 11" key="1">
    <citation type="submission" date="2021-01" db="EMBL/GenBank/DDBJ databases">
        <title>Brevundimonas vitis sp. nov., an bacterium isolated from grape (Vitis vinifera).</title>
        <authorList>
            <person name="Jiang L."/>
            <person name="Lee J."/>
        </authorList>
    </citation>
    <scope>NUCLEOTIDE SEQUENCE [LARGE SCALE GENOMIC DNA]</scope>
    <source>
        <strain evidence="10 11">GRTSA-9</strain>
    </source>
</reference>
<dbReference type="InterPro" id="IPR010720">
    <property type="entry name" value="Alpha-L-AF_C"/>
</dbReference>
<keyword evidence="6" id="KW-0119">Carbohydrate metabolism</keyword>
<keyword evidence="11" id="KW-1185">Reference proteome</keyword>
<organism evidence="10 11">
    <name type="scientific">Brevundimonas vitisensis</name>
    <dbReference type="NCBI Taxonomy" id="2800818"/>
    <lineage>
        <taxon>Bacteria</taxon>
        <taxon>Pseudomonadati</taxon>
        <taxon>Pseudomonadota</taxon>
        <taxon>Alphaproteobacteria</taxon>
        <taxon>Caulobacterales</taxon>
        <taxon>Caulobacteraceae</taxon>
        <taxon>Brevundimonas</taxon>
    </lineage>
</organism>
<dbReference type="PANTHER" id="PTHR43576">
    <property type="entry name" value="ALPHA-L-ARABINOFURANOSIDASE C-RELATED"/>
    <property type="match status" value="1"/>
</dbReference>
<comment type="catalytic activity">
    <reaction evidence="1">
        <text>Hydrolysis of terminal non-reducing alpha-L-arabinofuranoside residues in alpha-L-arabinosides.</text>
        <dbReference type="EC" id="3.2.1.55"/>
    </reaction>
</comment>
<keyword evidence="5" id="KW-0378">Hydrolase</keyword>
<feature type="chain" id="PRO_5047152228" description="non-reducing end alpha-L-arabinofuranosidase" evidence="8">
    <location>
        <begin position="27"/>
        <end position="522"/>
    </location>
</feature>
<dbReference type="Gene3D" id="3.20.20.80">
    <property type="entry name" value="Glycosidases"/>
    <property type="match status" value="1"/>
</dbReference>
<evidence type="ECO:0000313" key="11">
    <source>
        <dbReference type="Proteomes" id="UP000595448"/>
    </source>
</evidence>
<dbReference type="EMBL" id="CP067977">
    <property type="protein sequence ID" value="QQQ18819.1"/>
    <property type="molecule type" value="Genomic_DNA"/>
</dbReference>
<dbReference type="InterPro" id="IPR055235">
    <property type="entry name" value="ASD1_cat"/>
</dbReference>
<evidence type="ECO:0000256" key="2">
    <source>
        <dbReference type="ARBA" id="ARBA00007186"/>
    </source>
</evidence>
<accession>A0ABX7BML0</accession>
<protein>
    <recommendedName>
        <fullName evidence="4">non-reducing end alpha-L-arabinofuranosidase</fullName>
        <ecNumber evidence="4">3.2.1.55</ecNumber>
    </recommendedName>
</protein>
<sequence>MTFTRLLISGSALAAALLGSSLPAWGQTVDATATLNLEQPGAVIAPEIYGQFMEQLVTGIDGGVWVGPESDIPNTRGFRNDVVGALKALDVPVVRWPGGCYADIYHWRDGIGPRDQRPVTLNRWWGGDEVTNGFGTHEFFDFAELIGARTYLSVNMGSGTVAEASDWVEYISSPTHSTLAQARRANGRDEPWRIDYVGLGNEPWGCGGRMRAAYYGDLMRQFVGFVAPYGQKAQMVAAGPNAVDYDWMRTLMANPADFDALSLHYYTLPTGDWAAKGPALGFDEGQWAATFVQTYKIEEMIVRHDAIMDQTDPDARVALAVDEWGTWYDPTPGSQAGHLQQQNSLRDALLAAVNFNIFHRHADRVRMANVAQMVNVLQAVILTDGPRMVLTPTYHAFEMYRPFQGATVLPLAIRAPEYVEGDARLAMLDGTAARGLDGRVHVALVNLDPRREVTVTVDITGPRAQAVSGRILTADVMDAHNNFDAPDTVRPVAFHGAAVSGQGLVVRMPAKSLVVLAIDPAT</sequence>
<evidence type="ECO:0000256" key="1">
    <source>
        <dbReference type="ARBA" id="ARBA00001462"/>
    </source>
</evidence>
<evidence type="ECO:0000256" key="8">
    <source>
        <dbReference type="SAM" id="SignalP"/>
    </source>
</evidence>
<keyword evidence="7" id="KW-0326">Glycosidase</keyword>
<dbReference type="EC" id="3.2.1.55" evidence="4"/>
<dbReference type="Proteomes" id="UP000595448">
    <property type="component" value="Chromosome"/>
</dbReference>
<evidence type="ECO:0000256" key="6">
    <source>
        <dbReference type="ARBA" id="ARBA00023277"/>
    </source>
</evidence>
<evidence type="ECO:0000313" key="10">
    <source>
        <dbReference type="EMBL" id="QQQ18819.1"/>
    </source>
</evidence>
<dbReference type="SMART" id="SM00813">
    <property type="entry name" value="Alpha-L-AF_C"/>
    <property type="match status" value="1"/>
</dbReference>
<comment type="subunit">
    <text evidence="3">Homohexamer; trimer of dimers.</text>
</comment>
<dbReference type="Pfam" id="PF22848">
    <property type="entry name" value="ASD1_dom"/>
    <property type="match status" value="1"/>
</dbReference>
<gene>
    <name evidence="10" type="ORF">JIP62_01340</name>
</gene>
<dbReference type="PANTHER" id="PTHR43576:SF2">
    <property type="entry name" value="INTRACELLULAR EXO-ALPHA-L-ARABINOFURANOSIDASE 2"/>
    <property type="match status" value="1"/>
</dbReference>
<dbReference type="Gene3D" id="2.60.40.1180">
    <property type="entry name" value="Golgi alpha-mannosidase II"/>
    <property type="match status" value="1"/>
</dbReference>
<feature type="domain" description="Alpha-L-arabinofuranosidase C-terminal" evidence="9">
    <location>
        <begin position="322"/>
        <end position="512"/>
    </location>
</feature>
<name>A0ABX7BML0_9CAUL</name>